<dbReference type="Pfam" id="PF01453">
    <property type="entry name" value="B_lectin"/>
    <property type="match status" value="1"/>
</dbReference>
<dbReference type="PANTHER" id="PTHR32444:SF183">
    <property type="entry name" value="APPLE DOMAIN-CONTAINING PROTEIN"/>
    <property type="match status" value="1"/>
</dbReference>
<dbReference type="InterPro" id="IPR000858">
    <property type="entry name" value="S_locus_glycoprot_dom"/>
</dbReference>
<dbReference type="Pfam" id="PF00954">
    <property type="entry name" value="S_locus_glycop"/>
    <property type="match status" value="1"/>
</dbReference>
<feature type="domain" description="Bulb-type lectin" evidence="4">
    <location>
        <begin position="180"/>
        <end position="305"/>
    </location>
</feature>
<dbReference type="GO" id="GO:0051707">
    <property type="term" value="P:response to other organism"/>
    <property type="evidence" value="ECO:0007669"/>
    <property type="project" value="UniProtKB-ARBA"/>
</dbReference>
<name>A0A8J5H0F4_ZINOF</name>
<dbReference type="InterPro" id="IPR003609">
    <property type="entry name" value="Pan_app"/>
</dbReference>
<comment type="caution">
    <text evidence="6">The sequence shown here is derived from an EMBL/GenBank/DDBJ whole genome shotgun (WGS) entry which is preliminary data.</text>
</comment>
<accession>A0A8J5H0F4</accession>
<dbReference type="PROSITE" id="PS50927">
    <property type="entry name" value="BULB_LECTIN"/>
    <property type="match status" value="1"/>
</dbReference>
<gene>
    <name evidence="6" type="ORF">ZIOFF_025186</name>
</gene>
<evidence type="ECO:0000256" key="3">
    <source>
        <dbReference type="SAM" id="MobiDB-lite"/>
    </source>
</evidence>
<protein>
    <submittedName>
        <fullName evidence="6">Uncharacterized protein</fullName>
    </submittedName>
</protein>
<dbReference type="CDD" id="cd00054">
    <property type="entry name" value="EGF_CA"/>
    <property type="match status" value="1"/>
</dbReference>
<dbReference type="AlphaFoldDB" id="A0A8J5H0F4"/>
<dbReference type="CDD" id="cd01098">
    <property type="entry name" value="PAN_AP_plant"/>
    <property type="match status" value="1"/>
</dbReference>
<organism evidence="6 7">
    <name type="scientific">Zingiber officinale</name>
    <name type="common">Ginger</name>
    <name type="synonym">Amomum zingiber</name>
    <dbReference type="NCBI Taxonomy" id="94328"/>
    <lineage>
        <taxon>Eukaryota</taxon>
        <taxon>Viridiplantae</taxon>
        <taxon>Streptophyta</taxon>
        <taxon>Embryophyta</taxon>
        <taxon>Tracheophyta</taxon>
        <taxon>Spermatophyta</taxon>
        <taxon>Magnoliopsida</taxon>
        <taxon>Liliopsida</taxon>
        <taxon>Zingiberales</taxon>
        <taxon>Zingiberaceae</taxon>
        <taxon>Zingiber</taxon>
    </lineage>
</organism>
<dbReference type="SUPFAM" id="SSF51110">
    <property type="entry name" value="alpha-D-mannose-specific plant lectins"/>
    <property type="match status" value="1"/>
</dbReference>
<dbReference type="Pfam" id="PF08276">
    <property type="entry name" value="PAN_2"/>
    <property type="match status" value="1"/>
</dbReference>
<evidence type="ECO:0000259" key="5">
    <source>
        <dbReference type="PROSITE" id="PS50948"/>
    </source>
</evidence>
<dbReference type="EMBL" id="JACMSC010000007">
    <property type="protein sequence ID" value="KAG6514813.1"/>
    <property type="molecule type" value="Genomic_DNA"/>
</dbReference>
<dbReference type="Gene3D" id="2.90.10.10">
    <property type="entry name" value="Bulb-type lectin domain"/>
    <property type="match status" value="1"/>
</dbReference>
<dbReference type="SMART" id="SM00473">
    <property type="entry name" value="PAN_AP"/>
    <property type="match status" value="1"/>
</dbReference>
<reference evidence="6 7" key="1">
    <citation type="submission" date="2020-08" db="EMBL/GenBank/DDBJ databases">
        <title>Plant Genome Project.</title>
        <authorList>
            <person name="Zhang R.-G."/>
        </authorList>
    </citation>
    <scope>NUCLEOTIDE SEQUENCE [LARGE SCALE GENOMIC DNA]</scope>
    <source>
        <tissue evidence="6">Rhizome</tissue>
    </source>
</reference>
<sequence length="577" mass="64990">MQRRRREPMEQALQTKLTIIDHKEESKTEGSQENGGGHDDLIMTGSSPQMIKSFKEAMTKAFYMTDMGLMSYFLGFEVKQGVDGIFMTKEQYAKEVLKRFRMDDCNPVNTPVDCGTKLSKSDEGKTVDPTCFKSLVGSLRYLTCTRPNILYGVGLVSRFMEEPKETHWKAAKRILHYVRGDTMIENSSLINGQTLTSTGDIFQLGFFRLDGNSSAKGYLGIWYCNFTPQEGIVVWIANRNMSVSTSMASFNFTSDGNLILFEEDKIVWSTGTRSTELNSARLQLLDSGNLVLNDNNSILWQSFEDSNDSATYLPGMKLGFDNRTNTSWREVSWKTPTDPSPGDYIQMIRDLPIPDLVFFNGSAKYHRGGLWNGNWFVGHPLMASSQLANSINVTFVSNENESYIMNNYTASPTPVLTRSVMWANGTFQRWSLDSGGKREWQLLWSIPADECDTYNHCGRNRVCTNKYFAVECQCLDGFVNITENGREAGCERKKPLNCSSNQFSKVQNVKVPDTENATPRGNMSLDDCKNLCLNDCSCVAYAVISGSYGCITWLGDLLDLRTFVDEGDDLYVRLTGR</sequence>
<feature type="region of interest" description="Disordered" evidence="3">
    <location>
        <begin position="1"/>
        <end position="40"/>
    </location>
</feature>
<keyword evidence="7" id="KW-1185">Reference proteome</keyword>
<dbReference type="Proteomes" id="UP000734854">
    <property type="component" value="Unassembled WGS sequence"/>
</dbReference>
<dbReference type="CDD" id="cd00028">
    <property type="entry name" value="B_lectin"/>
    <property type="match status" value="1"/>
</dbReference>
<keyword evidence="2" id="KW-1015">Disulfide bond</keyword>
<evidence type="ECO:0000313" key="7">
    <source>
        <dbReference type="Proteomes" id="UP000734854"/>
    </source>
</evidence>
<keyword evidence="1" id="KW-0732">Signal</keyword>
<dbReference type="PROSITE" id="PS50948">
    <property type="entry name" value="PAN"/>
    <property type="match status" value="1"/>
</dbReference>
<evidence type="ECO:0000256" key="1">
    <source>
        <dbReference type="ARBA" id="ARBA00022729"/>
    </source>
</evidence>
<dbReference type="InterPro" id="IPR013103">
    <property type="entry name" value="RVT_2"/>
</dbReference>
<dbReference type="InterPro" id="IPR036426">
    <property type="entry name" value="Bulb-type_lectin_dom_sf"/>
</dbReference>
<dbReference type="SMART" id="SM00108">
    <property type="entry name" value="B_lectin"/>
    <property type="match status" value="1"/>
</dbReference>
<feature type="domain" description="Apple" evidence="5">
    <location>
        <begin position="498"/>
        <end position="575"/>
    </location>
</feature>
<evidence type="ECO:0000256" key="2">
    <source>
        <dbReference type="ARBA" id="ARBA00023157"/>
    </source>
</evidence>
<dbReference type="GO" id="GO:0048544">
    <property type="term" value="P:recognition of pollen"/>
    <property type="evidence" value="ECO:0007669"/>
    <property type="project" value="InterPro"/>
</dbReference>
<feature type="compositionally biased region" description="Basic and acidic residues" evidence="3">
    <location>
        <begin position="19"/>
        <end position="40"/>
    </location>
</feature>
<dbReference type="InterPro" id="IPR001480">
    <property type="entry name" value="Bulb-type_lectin_dom"/>
</dbReference>
<evidence type="ECO:0000313" key="6">
    <source>
        <dbReference type="EMBL" id="KAG6514813.1"/>
    </source>
</evidence>
<dbReference type="Pfam" id="PF07727">
    <property type="entry name" value="RVT_2"/>
    <property type="match status" value="1"/>
</dbReference>
<dbReference type="PANTHER" id="PTHR32444">
    <property type="entry name" value="BULB-TYPE LECTIN DOMAIN-CONTAINING PROTEIN"/>
    <property type="match status" value="1"/>
</dbReference>
<proteinExistence type="predicted"/>
<evidence type="ECO:0000259" key="4">
    <source>
        <dbReference type="PROSITE" id="PS50927"/>
    </source>
</evidence>